<dbReference type="OrthoDB" id="693889at2759"/>
<dbReference type="Gramene" id="Dexi8B01G0005320.1">
    <property type="protein sequence ID" value="Dexi8B01G0005320.1:cds"/>
    <property type="gene ID" value="Dexi8B01G0005320"/>
</dbReference>
<evidence type="ECO:0000256" key="1">
    <source>
        <dbReference type="SAM" id="MobiDB-lite"/>
    </source>
</evidence>
<dbReference type="Gene3D" id="3.40.50.300">
    <property type="entry name" value="P-loop containing nucleotide triphosphate hydrolases"/>
    <property type="match status" value="2"/>
</dbReference>
<gene>
    <name evidence="2" type="ORF">HU200_016774</name>
</gene>
<dbReference type="Proteomes" id="UP000636709">
    <property type="component" value="Unassembled WGS sequence"/>
</dbReference>
<dbReference type="AlphaFoldDB" id="A0A835KKQ3"/>
<protein>
    <submittedName>
        <fullName evidence="2">Uncharacterized protein</fullName>
    </submittedName>
</protein>
<feature type="compositionally biased region" description="Low complexity" evidence="1">
    <location>
        <begin position="41"/>
        <end position="50"/>
    </location>
</feature>
<dbReference type="GO" id="GO:0004386">
    <property type="term" value="F:helicase activity"/>
    <property type="evidence" value="ECO:0007669"/>
    <property type="project" value="TreeGrafter"/>
</dbReference>
<evidence type="ECO:0000313" key="2">
    <source>
        <dbReference type="EMBL" id="KAF8730902.1"/>
    </source>
</evidence>
<evidence type="ECO:0000313" key="3">
    <source>
        <dbReference type="Proteomes" id="UP000636709"/>
    </source>
</evidence>
<reference evidence="2" key="1">
    <citation type="submission" date="2020-07" db="EMBL/GenBank/DDBJ databases">
        <title>Genome sequence and genetic diversity analysis of an under-domesticated orphan crop, white fonio (Digitaria exilis).</title>
        <authorList>
            <person name="Bennetzen J.L."/>
            <person name="Chen S."/>
            <person name="Ma X."/>
            <person name="Wang X."/>
            <person name="Yssel A.E.J."/>
            <person name="Chaluvadi S.R."/>
            <person name="Johnson M."/>
            <person name="Gangashetty P."/>
            <person name="Hamidou F."/>
            <person name="Sanogo M.D."/>
            <person name="Zwaenepoel A."/>
            <person name="Wallace J."/>
            <person name="Van De Peer Y."/>
            <person name="Van Deynze A."/>
        </authorList>
    </citation>
    <scope>NUCLEOTIDE SEQUENCE</scope>
    <source>
        <tissue evidence="2">Leaves</tissue>
    </source>
</reference>
<feature type="region of interest" description="Disordered" evidence="1">
    <location>
        <begin position="1"/>
        <end position="60"/>
    </location>
</feature>
<proteinExistence type="predicted"/>
<dbReference type="SUPFAM" id="SSF52540">
    <property type="entry name" value="P-loop containing nucleoside triphosphate hydrolases"/>
    <property type="match status" value="2"/>
</dbReference>
<dbReference type="InterPro" id="IPR027417">
    <property type="entry name" value="P-loop_NTPase"/>
</dbReference>
<dbReference type="InterPro" id="IPR042035">
    <property type="entry name" value="DEAH_win-hel_dom"/>
</dbReference>
<organism evidence="2 3">
    <name type="scientific">Digitaria exilis</name>
    <dbReference type="NCBI Taxonomy" id="1010633"/>
    <lineage>
        <taxon>Eukaryota</taxon>
        <taxon>Viridiplantae</taxon>
        <taxon>Streptophyta</taxon>
        <taxon>Embryophyta</taxon>
        <taxon>Tracheophyta</taxon>
        <taxon>Spermatophyta</taxon>
        <taxon>Magnoliopsida</taxon>
        <taxon>Liliopsida</taxon>
        <taxon>Poales</taxon>
        <taxon>Poaceae</taxon>
        <taxon>PACMAD clade</taxon>
        <taxon>Panicoideae</taxon>
        <taxon>Panicodae</taxon>
        <taxon>Paniceae</taxon>
        <taxon>Anthephorinae</taxon>
        <taxon>Digitaria</taxon>
    </lineage>
</organism>
<dbReference type="PANTHER" id="PTHR18934">
    <property type="entry name" value="ATP-DEPENDENT RNA HELICASE"/>
    <property type="match status" value="1"/>
</dbReference>
<sequence>MAAATHRGQNPAAAVATASRRRSARLAALQRKFPAPPPPAATVAPVPQTRRQQRRQRRPFLPFRRSHDQSCLTSDVARHQVVFVHAWPGTGKSTQIPRVLHATGRHGRVLCSQTYRVAAESAAAHAASDMRASGEVHLRFDTNHGWGAWEYLSEPVITDYVAAAVDTVCRVHATEPPRDVLVFLPRRAEVEAAKCLLISHGLPGLVTHCLHDGIAIDLIGDVLSPTSGGERKVVLATDVADSAVFVEGINYIVDSGYRGTDNAPPSLTGSSPPQMIRALKAAVLSWYHIRRRDNRGKCFCPYTVEEWDEMVRGCSPLRSRTDDVDSLAGIVLVLKDLGIISRNVENFGFVLPPRHEMLQRAVAPLVAAGMVGVEGEVTEKGRRMASEILEKCYF</sequence>
<comment type="caution">
    <text evidence="2">The sequence shown here is derived from an EMBL/GenBank/DDBJ whole genome shotgun (WGS) entry which is preliminary data.</text>
</comment>
<dbReference type="EMBL" id="JACEFO010001613">
    <property type="protein sequence ID" value="KAF8730902.1"/>
    <property type="molecule type" value="Genomic_DNA"/>
</dbReference>
<accession>A0A835KKQ3</accession>
<dbReference type="Gene3D" id="1.10.10.2130">
    <property type="entry name" value="DEAH helicase family, winged-helix domain"/>
    <property type="match status" value="1"/>
</dbReference>
<dbReference type="PANTHER" id="PTHR18934:SF126">
    <property type="entry name" value="OS03G0282700 PROTEIN"/>
    <property type="match status" value="1"/>
</dbReference>
<dbReference type="GO" id="GO:0003723">
    <property type="term" value="F:RNA binding"/>
    <property type="evidence" value="ECO:0007669"/>
    <property type="project" value="TreeGrafter"/>
</dbReference>
<name>A0A835KKQ3_9POAL</name>
<keyword evidence="3" id="KW-1185">Reference proteome</keyword>